<keyword evidence="2" id="KW-1185">Reference proteome</keyword>
<reference evidence="1" key="1">
    <citation type="submission" date="2023-10" db="EMBL/GenBank/DDBJ databases">
        <title>Genome assemblies of two species of porcelain crab, Petrolisthes cinctipes and Petrolisthes manimaculis (Anomura: Porcellanidae).</title>
        <authorList>
            <person name="Angst P."/>
        </authorList>
    </citation>
    <scope>NUCLEOTIDE SEQUENCE</scope>
    <source>
        <strain evidence="1">PB745_01</strain>
        <tissue evidence="1">Gill</tissue>
    </source>
</reference>
<dbReference type="GO" id="GO:0003676">
    <property type="term" value="F:nucleic acid binding"/>
    <property type="evidence" value="ECO:0007669"/>
    <property type="project" value="InterPro"/>
</dbReference>
<dbReference type="Gene3D" id="3.30.70.330">
    <property type="match status" value="1"/>
</dbReference>
<comment type="caution">
    <text evidence="1">The sequence shown here is derived from an EMBL/GenBank/DDBJ whole genome shotgun (WGS) entry which is preliminary data.</text>
</comment>
<accession>A0AAE1KLN2</accession>
<dbReference type="CDD" id="cd00590">
    <property type="entry name" value="RRM_SF"/>
    <property type="match status" value="1"/>
</dbReference>
<evidence type="ECO:0000313" key="1">
    <source>
        <dbReference type="EMBL" id="KAK3878766.1"/>
    </source>
</evidence>
<name>A0AAE1KLN2_PETCI</name>
<proteinExistence type="predicted"/>
<protein>
    <recommendedName>
        <fullName evidence="3">RRM domain-containing protein</fullName>
    </recommendedName>
</protein>
<dbReference type="AlphaFoldDB" id="A0AAE1KLN2"/>
<evidence type="ECO:0000313" key="2">
    <source>
        <dbReference type="Proteomes" id="UP001286313"/>
    </source>
</evidence>
<gene>
    <name evidence="1" type="ORF">Pcinc_016577</name>
</gene>
<evidence type="ECO:0008006" key="3">
    <source>
        <dbReference type="Google" id="ProtNLM"/>
    </source>
</evidence>
<dbReference type="InterPro" id="IPR035979">
    <property type="entry name" value="RBD_domain_sf"/>
</dbReference>
<dbReference type="Proteomes" id="UP001286313">
    <property type="component" value="Unassembled WGS sequence"/>
</dbReference>
<dbReference type="InterPro" id="IPR012677">
    <property type="entry name" value="Nucleotide-bd_a/b_plait_sf"/>
</dbReference>
<dbReference type="EMBL" id="JAWQEG010001523">
    <property type="protein sequence ID" value="KAK3878766.1"/>
    <property type="molecule type" value="Genomic_DNA"/>
</dbReference>
<sequence>MDKEKPQSLPRAVVDKALETSLSGRGSMQKAANKSRHSWSGVVSKNPVSDFDTLMLTNVLASLSYGAIHSIFKCFGVVFRIRITYDSDYRSNRCYITFNTNAAAKAGFETKDSLTVGDTHCKVQMMRSTNVVDSDNDYCPNIFDDSVEHVPKERRVPTPFWFVAYYREGRDNLIHASRYLEKEIGLLPMGHIKKYGKGILIRAKDLTQAMMLLNLPCMFESIKPHRTHNYSKGRIYNEDLYEFSEEDILAMCPDSVQRVMKMKSSKNMIILTFYGSHLPDRININHTSFEVKPFVERLIQCFCCYEFGHGRRNCNNRSRCGNCSALNSHLTSECCYVCLNYYY</sequence>
<dbReference type="SUPFAM" id="SSF54928">
    <property type="entry name" value="RNA-binding domain, RBD"/>
    <property type="match status" value="1"/>
</dbReference>
<organism evidence="1 2">
    <name type="scientific">Petrolisthes cinctipes</name>
    <name type="common">Flat porcelain crab</name>
    <dbReference type="NCBI Taxonomy" id="88211"/>
    <lineage>
        <taxon>Eukaryota</taxon>
        <taxon>Metazoa</taxon>
        <taxon>Ecdysozoa</taxon>
        <taxon>Arthropoda</taxon>
        <taxon>Crustacea</taxon>
        <taxon>Multicrustacea</taxon>
        <taxon>Malacostraca</taxon>
        <taxon>Eumalacostraca</taxon>
        <taxon>Eucarida</taxon>
        <taxon>Decapoda</taxon>
        <taxon>Pleocyemata</taxon>
        <taxon>Anomura</taxon>
        <taxon>Galatheoidea</taxon>
        <taxon>Porcellanidae</taxon>
        <taxon>Petrolisthes</taxon>
    </lineage>
</organism>